<evidence type="ECO:0000256" key="11">
    <source>
        <dbReference type="RuleBase" id="RU004001"/>
    </source>
</evidence>
<dbReference type="PIRSF" id="PIRSF039089">
    <property type="entry name" value="ATP_synthase_gamma"/>
    <property type="match status" value="1"/>
</dbReference>
<dbReference type="PANTHER" id="PTHR11693:SF22">
    <property type="entry name" value="ATP SYNTHASE SUBUNIT GAMMA, MITOCHONDRIAL"/>
    <property type="match status" value="1"/>
</dbReference>
<evidence type="ECO:0000256" key="10">
    <source>
        <dbReference type="ARBA" id="ARBA00023310"/>
    </source>
</evidence>
<dbReference type="SUPFAM" id="SSF52943">
    <property type="entry name" value="ATP synthase (F1-ATPase), gamma subunit"/>
    <property type="match status" value="1"/>
</dbReference>
<dbReference type="PRINTS" id="PR00126">
    <property type="entry name" value="ATPASEGAMMA"/>
</dbReference>
<accession>A0A023F8R4</accession>
<organism evidence="12">
    <name type="scientific">Triatoma infestans</name>
    <name type="common">Assassin bug</name>
    <dbReference type="NCBI Taxonomy" id="30076"/>
    <lineage>
        <taxon>Eukaryota</taxon>
        <taxon>Metazoa</taxon>
        <taxon>Ecdysozoa</taxon>
        <taxon>Arthropoda</taxon>
        <taxon>Hexapoda</taxon>
        <taxon>Insecta</taxon>
        <taxon>Pterygota</taxon>
        <taxon>Neoptera</taxon>
        <taxon>Paraneoptera</taxon>
        <taxon>Hemiptera</taxon>
        <taxon>Heteroptera</taxon>
        <taxon>Panheteroptera</taxon>
        <taxon>Cimicomorpha</taxon>
        <taxon>Reduviidae</taxon>
        <taxon>Triatominae</taxon>
        <taxon>Triatoma</taxon>
    </lineage>
</organism>
<keyword evidence="6 11" id="KW-0406">Ion transport</keyword>
<evidence type="ECO:0000256" key="2">
    <source>
        <dbReference type="ARBA" id="ARBA00007681"/>
    </source>
</evidence>
<evidence type="ECO:0000313" key="12">
    <source>
        <dbReference type="EMBL" id="JAC17806.1"/>
    </source>
</evidence>
<dbReference type="NCBIfam" id="TIGR01146">
    <property type="entry name" value="ATPsyn_F1gamma"/>
    <property type="match status" value="1"/>
</dbReference>
<dbReference type="Gene3D" id="1.10.287.80">
    <property type="entry name" value="ATP synthase, gamma subunit, helix hairpin domain"/>
    <property type="match status" value="1"/>
</dbReference>
<keyword evidence="10 11" id="KW-0066">ATP synthesis</keyword>
<comment type="subunit">
    <text evidence="11">F-type ATPases have 2 components, CF(1) - the catalytic core - and CF(0) - the membrane proton channel. CF(1) and CF(0) have multiple subunits.</text>
</comment>
<evidence type="ECO:0000256" key="9">
    <source>
        <dbReference type="ARBA" id="ARBA00023196"/>
    </source>
</evidence>
<keyword evidence="7" id="KW-0496">Mitochondrion</keyword>
<dbReference type="PANTHER" id="PTHR11693">
    <property type="entry name" value="ATP SYNTHASE GAMMA CHAIN"/>
    <property type="match status" value="1"/>
</dbReference>
<dbReference type="Gene3D" id="3.40.1380.10">
    <property type="match status" value="1"/>
</dbReference>
<dbReference type="AlphaFoldDB" id="A0A023F8R4"/>
<dbReference type="GO" id="GO:0045259">
    <property type="term" value="C:proton-transporting ATP synthase complex"/>
    <property type="evidence" value="ECO:0007669"/>
    <property type="project" value="UniProtKB-KW"/>
</dbReference>
<dbReference type="InterPro" id="IPR035968">
    <property type="entry name" value="ATP_synth_F1_ATPase_gsu"/>
</dbReference>
<evidence type="ECO:0000256" key="7">
    <source>
        <dbReference type="ARBA" id="ARBA00023128"/>
    </source>
</evidence>
<sequence length="290" mass="31751">MLGRAGIITLHHGNQQQQVRGMATLKAISLRLKSVKNIQKITQSMKMVSAAKYSRAERDLKQARPIGIGAKTFYEKAEVSAPTEKPEKLIVAVTSDRGLCGAVHTQVARQIRTEIAESPESTRVICIGDKSRAILQRLFGKNIILVANEVGRKPPTFLDAAKIAQEAGKFDFTFGKIIYNRFKSVVSYATSELPPFSQSAVAAAPKLSVYDSLDNDVIQSYMEFSTAALLFYALKEGACSEQSSRMTAMDNASKNAGEMIDKLTLTFNRTRQAVITRELIEIISGAAALE</sequence>
<evidence type="ECO:0000256" key="8">
    <source>
        <dbReference type="ARBA" id="ARBA00023136"/>
    </source>
</evidence>
<evidence type="ECO:0000256" key="3">
    <source>
        <dbReference type="ARBA" id="ARBA00022448"/>
    </source>
</evidence>
<comment type="similarity">
    <text evidence="2 11">Belongs to the ATPase gamma chain family.</text>
</comment>
<keyword evidence="3 11" id="KW-0813">Transport</keyword>
<name>A0A023F8R4_TRIIF</name>
<dbReference type="InterPro" id="IPR023632">
    <property type="entry name" value="ATP_synth_F1_gsu_CS"/>
</dbReference>
<dbReference type="CDD" id="cd12151">
    <property type="entry name" value="F1-ATPase_gamma"/>
    <property type="match status" value="1"/>
</dbReference>
<dbReference type="GO" id="GO:0046933">
    <property type="term" value="F:proton-transporting ATP synthase activity, rotational mechanism"/>
    <property type="evidence" value="ECO:0007669"/>
    <property type="project" value="InterPro"/>
</dbReference>
<comment type="subcellular location">
    <subcellularLocation>
        <location evidence="1">Mitochondrion inner membrane</location>
        <topology evidence="1">Peripheral membrane protein</topology>
    </subcellularLocation>
</comment>
<dbReference type="FunFam" id="1.10.287.80:FF:000007">
    <property type="entry name" value="ATP synthase gamma chain"/>
    <property type="match status" value="1"/>
</dbReference>
<evidence type="ECO:0000256" key="6">
    <source>
        <dbReference type="ARBA" id="ARBA00023065"/>
    </source>
</evidence>
<dbReference type="FunFam" id="3.40.1380.10:FF:000003">
    <property type="entry name" value="ATP synthase subunit gamma"/>
    <property type="match status" value="1"/>
</dbReference>
<reference evidence="12" key="1">
    <citation type="journal article" date="2014" name="PLoS Negl. Trop. Dis.">
        <title>An updated insight into the Sialotranscriptome of Triatoma infestans: developmental stage and geographic variations.</title>
        <authorList>
            <person name="Schwarz A."/>
            <person name="Medrano-Mercado N."/>
            <person name="Schaub G.A."/>
            <person name="Struchiner C.J."/>
            <person name="Bargues M.D."/>
            <person name="Levy M.Z."/>
            <person name="Ribeiro J.M."/>
        </authorList>
    </citation>
    <scope>NUCLEOTIDE SEQUENCE</scope>
    <source>
        <strain evidence="12">Chile</strain>
        <tissue evidence="12">Salivary glands</tissue>
    </source>
</reference>
<proteinExistence type="evidence at transcript level"/>
<keyword evidence="8" id="KW-0472">Membrane</keyword>
<evidence type="ECO:0000256" key="1">
    <source>
        <dbReference type="ARBA" id="ARBA00004637"/>
    </source>
</evidence>
<evidence type="ECO:0000256" key="4">
    <source>
        <dbReference type="ARBA" id="ARBA00022781"/>
    </source>
</evidence>
<keyword evidence="9 11" id="KW-0139">CF(1)</keyword>
<dbReference type="EMBL" id="GBBI01000906">
    <property type="protein sequence ID" value="JAC17806.1"/>
    <property type="molecule type" value="mRNA"/>
</dbReference>
<dbReference type="InterPro" id="IPR000131">
    <property type="entry name" value="ATP_synth_F1_gsu"/>
</dbReference>
<dbReference type="PROSITE" id="PS00153">
    <property type="entry name" value="ATPASE_GAMMA"/>
    <property type="match status" value="1"/>
</dbReference>
<dbReference type="Pfam" id="PF00231">
    <property type="entry name" value="ATP-synt"/>
    <property type="match status" value="1"/>
</dbReference>
<keyword evidence="5" id="KW-0999">Mitochondrion inner membrane</keyword>
<evidence type="ECO:0000256" key="5">
    <source>
        <dbReference type="ARBA" id="ARBA00022792"/>
    </source>
</evidence>
<dbReference type="GO" id="GO:0005743">
    <property type="term" value="C:mitochondrial inner membrane"/>
    <property type="evidence" value="ECO:0007669"/>
    <property type="project" value="UniProtKB-SubCell"/>
</dbReference>
<keyword evidence="4 11" id="KW-0375">Hydrogen ion transport</keyword>
<protein>
    <recommendedName>
        <fullName evidence="11">ATP synthase subunit gamma</fullName>
    </recommendedName>
</protein>